<feature type="non-terminal residue" evidence="2">
    <location>
        <position position="1"/>
    </location>
</feature>
<reference evidence="2 3" key="1">
    <citation type="submission" date="2019-06" db="EMBL/GenBank/DDBJ databases">
        <title>Draft genomes of female and male turbot (Scophthalmus maximus).</title>
        <authorList>
            <person name="Xu H."/>
            <person name="Xu X.-W."/>
            <person name="Shao C."/>
            <person name="Chen S."/>
        </authorList>
    </citation>
    <scope>NUCLEOTIDE SEQUENCE [LARGE SCALE GENOMIC DNA]</scope>
    <source>
        <strain evidence="2">Ysfricsl-2016a</strain>
        <tissue evidence="2">Blood</tissue>
    </source>
</reference>
<sequence>FGSAGLPNQRPDLLFQEDGGAVSGSRTQQHGVWSAGCQRPTQTPHHPERCHIP</sequence>
<evidence type="ECO:0000313" key="3">
    <source>
        <dbReference type="Proteomes" id="UP000438429"/>
    </source>
</evidence>
<evidence type="ECO:0000256" key="1">
    <source>
        <dbReference type="SAM" id="MobiDB-lite"/>
    </source>
</evidence>
<dbReference type="Proteomes" id="UP000438429">
    <property type="component" value="Unassembled WGS sequence"/>
</dbReference>
<protein>
    <submittedName>
        <fullName evidence="2">Uncharacterized protein</fullName>
    </submittedName>
</protein>
<feature type="non-terminal residue" evidence="2">
    <location>
        <position position="53"/>
    </location>
</feature>
<feature type="region of interest" description="Disordered" evidence="1">
    <location>
        <begin position="1"/>
        <end position="53"/>
    </location>
</feature>
<accession>A0A6A4T6P4</accession>
<gene>
    <name evidence="2" type="ORF">F2P81_007885</name>
</gene>
<comment type="caution">
    <text evidence="2">The sequence shown here is derived from an EMBL/GenBank/DDBJ whole genome shotgun (WGS) entry which is preliminary data.</text>
</comment>
<name>A0A6A4T6P4_SCOMX</name>
<evidence type="ECO:0000313" key="2">
    <source>
        <dbReference type="EMBL" id="KAF0039650.1"/>
    </source>
</evidence>
<proteinExistence type="predicted"/>
<dbReference type="EMBL" id="VEVO01000007">
    <property type="protein sequence ID" value="KAF0039650.1"/>
    <property type="molecule type" value="Genomic_DNA"/>
</dbReference>
<dbReference type="AlphaFoldDB" id="A0A6A4T6P4"/>
<organism evidence="2 3">
    <name type="scientific">Scophthalmus maximus</name>
    <name type="common">Turbot</name>
    <name type="synonym">Psetta maxima</name>
    <dbReference type="NCBI Taxonomy" id="52904"/>
    <lineage>
        <taxon>Eukaryota</taxon>
        <taxon>Metazoa</taxon>
        <taxon>Chordata</taxon>
        <taxon>Craniata</taxon>
        <taxon>Vertebrata</taxon>
        <taxon>Euteleostomi</taxon>
        <taxon>Actinopterygii</taxon>
        <taxon>Neopterygii</taxon>
        <taxon>Teleostei</taxon>
        <taxon>Neoteleostei</taxon>
        <taxon>Acanthomorphata</taxon>
        <taxon>Carangaria</taxon>
        <taxon>Pleuronectiformes</taxon>
        <taxon>Pleuronectoidei</taxon>
        <taxon>Scophthalmidae</taxon>
        <taxon>Scophthalmus</taxon>
    </lineage>
</organism>